<evidence type="ECO:0000313" key="1">
    <source>
        <dbReference type="EMBL" id="GAQ92768.1"/>
    </source>
</evidence>
<sequence>MAGVTASSVYAITCMFNPCGYRVRSELHKKFAAHIESLGIPLITAECATGDQEFVVTLPNEPNHVQVRSRSALFLEENLLNLALKRLPPSCEYVIWTDDDLTLYSEDLKEKTIDALQKHPVVQLFETCKDLDADGDVMKLHKSFAAAYRDGEPLFKPAFRAPWANMSHTGYCWAARRSVLDACGGFLETAILGSADGLMARAVIGEVGAGIAKGLSDGYSRPILEWQERVLKAMDGGTLGC</sequence>
<dbReference type="SUPFAM" id="SSF53448">
    <property type="entry name" value="Nucleotide-diphospho-sugar transferases"/>
    <property type="match status" value="1"/>
</dbReference>
<gene>
    <name evidence="1" type="ORF">KFL_011290010</name>
</gene>
<organism evidence="1 2">
    <name type="scientific">Klebsormidium nitens</name>
    <name type="common">Green alga</name>
    <name type="synonym">Ulothrix nitens</name>
    <dbReference type="NCBI Taxonomy" id="105231"/>
    <lineage>
        <taxon>Eukaryota</taxon>
        <taxon>Viridiplantae</taxon>
        <taxon>Streptophyta</taxon>
        <taxon>Klebsormidiophyceae</taxon>
        <taxon>Klebsormidiales</taxon>
        <taxon>Klebsormidiaceae</taxon>
        <taxon>Klebsormidium</taxon>
    </lineage>
</organism>
<dbReference type="Proteomes" id="UP000054558">
    <property type="component" value="Unassembled WGS sequence"/>
</dbReference>
<reference evidence="1 2" key="1">
    <citation type="journal article" date="2014" name="Nat. Commun.">
        <title>Klebsormidium flaccidum genome reveals primary factors for plant terrestrial adaptation.</title>
        <authorList>
            <person name="Hori K."/>
            <person name="Maruyama F."/>
            <person name="Fujisawa T."/>
            <person name="Togashi T."/>
            <person name="Yamamoto N."/>
            <person name="Seo M."/>
            <person name="Sato S."/>
            <person name="Yamada T."/>
            <person name="Mori H."/>
            <person name="Tajima N."/>
            <person name="Moriyama T."/>
            <person name="Ikeuchi M."/>
            <person name="Watanabe M."/>
            <person name="Wada H."/>
            <person name="Kobayashi K."/>
            <person name="Saito M."/>
            <person name="Masuda T."/>
            <person name="Sasaki-Sekimoto Y."/>
            <person name="Mashiguchi K."/>
            <person name="Awai K."/>
            <person name="Shimojima M."/>
            <person name="Masuda S."/>
            <person name="Iwai M."/>
            <person name="Nobusawa T."/>
            <person name="Narise T."/>
            <person name="Kondo S."/>
            <person name="Saito H."/>
            <person name="Sato R."/>
            <person name="Murakawa M."/>
            <person name="Ihara Y."/>
            <person name="Oshima-Yamada Y."/>
            <person name="Ohtaka K."/>
            <person name="Satoh M."/>
            <person name="Sonobe K."/>
            <person name="Ishii M."/>
            <person name="Ohtani R."/>
            <person name="Kanamori-Sato M."/>
            <person name="Honoki R."/>
            <person name="Miyazaki D."/>
            <person name="Mochizuki H."/>
            <person name="Umetsu J."/>
            <person name="Higashi K."/>
            <person name="Shibata D."/>
            <person name="Kamiya Y."/>
            <person name="Sato N."/>
            <person name="Nakamura Y."/>
            <person name="Tabata S."/>
            <person name="Ida S."/>
            <person name="Kurokawa K."/>
            <person name="Ohta H."/>
        </authorList>
    </citation>
    <scope>NUCLEOTIDE SEQUENCE [LARGE SCALE GENOMIC DNA]</scope>
    <source>
        <strain evidence="1 2">NIES-2285</strain>
    </source>
</reference>
<evidence type="ECO:0000313" key="2">
    <source>
        <dbReference type="Proteomes" id="UP000054558"/>
    </source>
</evidence>
<dbReference type="AlphaFoldDB" id="A0A1Y1IWY0"/>
<dbReference type="EMBL" id="DF238078">
    <property type="protein sequence ID" value="GAQ92768.1"/>
    <property type="molecule type" value="Genomic_DNA"/>
</dbReference>
<dbReference type="InterPro" id="IPR029044">
    <property type="entry name" value="Nucleotide-diphossugar_trans"/>
</dbReference>
<protein>
    <submittedName>
        <fullName evidence="1">Uncharacterized protein</fullName>
    </submittedName>
</protein>
<proteinExistence type="predicted"/>
<name>A0A1Y1IWY0_KLENI</name>
<dbReference type="Gene3D" id="3.90.550.10">
    <property type="entry name" value="Spore Coat Polysaccharide Biosynthesis Protein SpsA, Chain A"/>
    <property type="match status" value="1"/>
</dbReference>
<keyword evidence="2" id="KW-1185">Reference proteome</keyword>
<accession>A0A1Y1IWY0</accession>